<evidence type="ECO:0000313" key="3">
    <source>
        <dbReference type="EMBL" id="MDQ2585993.1"/>
    </source>
</evidence>
<comment type="caution">
    <text evidence="3">The sequence shown here is derived from an EMBL/GenBank/DDBJ whole genome shotgun (WGS) entry which is preliminary data.</text>
</comment>
<dbReference type="RefSeq" id="WP_306747192.1">
    <property type="nucleotide sequence ID" value="NZ_NSDM01000007.1"/>
</dbReference>
<feature type="compositionally biased region" description="Low complexity" evidence="1">
    <location>
        <begin position="26"/>
        <end position="42"/>
    </location>
</feature>
<feature type="signal peptide" evidence="2">
    <location>
        <begin position="1"/>
        <end position="26"/>
    </location>
</feature>
<reference evidence="3 4" key="1">
    <citation type="submission" date="2017-06" db="EMBL/GenBank/DDBJ databases">
        <title>Cultured bacterium strain Saccharothrix yanglingensis Hhs.015.</title>
        <authorList>
            <person name="Xia Y."/>
        </authorList>
    </citation>
    <scope>NUCLEOTIDE SEQUENCE [LARGE SCALE GENOMIC DNA]</scope>
    <source>
        <strain evidence="3 4">Hhs.015</strain>
    </source>
</reference>
<protein>
    <recommendedName>
        <fullName evidence="5">DUF3558 domain-containing protein</fullName>
    </recommendedName>
</protein>
<keyword evidence="4" id="KW-1185">Reference proteome</keyword>
<dbReference type="EMBL" id="NSDM01000007">
    <property type="protein sequence ID" value="MDQ2585993.1"/>
    <property type="molecule type" value="Genomic_DNA"/>
</dbReference>
<proteinExistence type="predicted"/>
<evidence type="ECO:0000256" key="2">
    <source>
        <dbReference type="SAM" id="SignalP"/>
    </source>
</evidence>
<gene>
    <name evidence="3" type="ORF">CKY47_18765</name>
</gene>
<feature type="region of interest" description="Disordered" evidence="1">
    <location>
        <begin position="25"/>
        <end position="45"/>
    </location>
</feature>
<feature type="chain" id="PRO_5045566655" description="DUF3558 domain-containing protein" evidence="2">
    <location>
        <begin position="27"/>
        <end position="162"/>
    </location>
</feature>
<accession>A0ABU0X2M3</accession>
<evidence type="ECO:0000256" key="1">
    <source>
        <dbReference type="SAM" id="MobiDB-lite"/>
    </source>
</evidence>
<sequence length="162" mass="16777">MTARTALVAATAALLALTACTSTEDAAPATQSAPSTTATESAGVNCDDAPQDVVATALELRLQHSRQAIRDDVVTCTYDGGGAVVRFRTGADAASFAEGRGAQEHVEDVPGFHDEAYRATTTRGEVVQTVVAARRGTVEITVTSGATVDHATRLVDTLFARL</sequence>
<evidence type="ECO:0008006" key="5">
    <source>
        <dbReference type="Google" id="ProtNLM"/>
    </source>
</evidence>
<dbReference type="Proteomes" id="UP001225605">
    <property type="component" value="Unassembled WGS sequence"/>
</dbReference>
<evidence type="ECO:0000313" key="4">
    <source>
        <dbReference type="Proteomes" id="UP001225605"/>
    </source>
</evidence>
<name>A0ABU0X2M3_9PSEU</name>
<dbReference type="PROSITE" id="PS51257">
    <property type="entry name" value="PROKAR_LIPOPROTEIN"/>
    <property type="match status" value="1"/>
</dbReference>
<organism evidence="3 4">
    <name type="scientific">Saccharothrix yanglingensis</name>
    <dbReference type="NCBI Taxonomy" id="659496"/>
    <lineage>
        <taxon>Bacteria</taxon>
        <taxon>Bacillati</taxon>
        <taxon>Actinomycetota</taxon>
        <taxon>Actinomycetes</taxon>
        <taxon>Pseudonocardiales</taxon>
        <taxon>Pseudonocardiaceae</taxon>
        <taxon>Saccharothrix</taxon>
    </lineage>
</organism>
<keyword evidence="2" id="KW-0732">Signal</keyword>